<dbReference type="GO" id="GO:0016787">
    <property type="term" value="F:hydrolase activity"/>
    <property type="evidence" value="ECO:0007669"/>
    <property type="project" value="UniProtKB-KW"/>
</dbReference>
<organism evidence="14 15">
    <name type="scientific">Micractinium conductrix</name>
    <dbReference type="NCBI Taxonomy" id="554055"/>
    <lineage>
        <taxon>Eukaryota</taxon>
        <taxon>Viridiplantae</taxon>
        <taxon>Chlorophyta</taxon>
        <taxon>core chlorophytes</taxon>
        <taxon>Trebouxiophyceae</taxon>
        <taxon>Chlorellales</taxon>
        <taxon>Chlorellaceae</taxon>
        <taxon>Chlorella clade</taxon>
        <taxon>Micractinium</taxon>
    </lineage>
</organism>
<dbReference type="InterPro" id="IPR005161">
    <property type="entry name" value="Ku_N"/>
</dbReference>
<dbReference type="InterPro" id="IPR006164">
    <property type="entry name" value="DNA_bd_Ku70/Ku80"/>
</dbReference>
<dbReference type="Pfam" id="PF03730">
    <property type="entry name" value="Ku_C"/>
    <property type="match status" value="1"/>
</dbReference>
<comment type="similarity">
    <text evidence="2">Belongs to the ku70 family.</text>
</comment>
<keyword evidence="8" id="KW-0238">DNA-binding</keyword>
<name>A0A2P6UZP0_9CHLO</name>
<feature type="domain" description="SAP" evidence="13">
    <location>
        <begin position="594"/>
        <end position="628"/>
    </location>
</feature>
<dbReference type="InterPro" id="IPR027388">
    <property type="entry name" value="Ku70_bridge/pillars_dom_sf"/>
</dbReference>
<gene>
    <name evidence="14" type="ORF">C2E20_9001</name>
</gene>
<feature type="region of interest" description="Disordered" evidence="12">
    <location>
        <begin position="512"/>
        <end position="543"/>
    </location>
</feature>
<keyword evidence="10" id="KW-0234">DNA repair</keyword>
<evidence type="ECO:0000313" key="15">
    <source>
        <dbReference type="Proteomes" id="UP000239649"/>
    </source>
</evidence>
<protein>
    <submittedName>
        <fullName evidence="14">ATP-dependent DNA helicase 2 subunit KU70</fullName>
    </submittedName>
</protein>
<evidence type="ECO:0000256" key="9">
    <source>
        <dbReference type="ARBA" id="ARBA00023172"/>
    </source>
</evidence>
<dbReference type="InterPro" id="IPR036465">
    <property type="entry name" value="vWFA_dom_sf"/>
</dbReference>
<dbReference type="InterPro" id="IPR036361">
    <property type="entry name" value="SAP_dom_sf"/>
</dbReference>
<evidence type="ECO:0000256" key="6">
    <source>
        <dbReference type="ARBA" id="ARBA00022806"/>
    </source>
</evidence>
<dbReference type="Gene3D" id="1.10.1600.10">
    <property type="match status" value="1"/>
</dbReference>
<evidence type="ECO:0000256" key="4">
    <source>
        <dbReference type="ARBA" id="ARBA00022763"/>
    </source>
</evidence>
<proteinExistence type="inferred from homology"/>
<comment type="subcellular location">
    <subcellularLocation>
        <location evidence="1">Nucleus</location>
    </subcellularLocation>
</comment>
<keyword evidence="3" id="KW-0547">Nucleotide-binding</keyword>
<dbReference type="Pfam" id="PF02037">
    <property type="entry name" value="SAP"/>
    <property type="match status" value="1"/>
</dbReference>
<dbReference type="EMBL" id="LHPF02000065">
    <property type="protein sequence ID" value="PSC67317.1"/>
    <property type="molecule type" value="Genomic_DNA"/>
</dbReference>
<keyword evidence="7" id="KW-0067">ATP-binding</keyword>
<dbReference type="GO" id="GO:0003678">
    <property type="term" value="F:DNA helicase activity"/>
    <property type="evidence" value="ECO:0007669"/>
    <property type="project" value="InterPro"/>
</dbReference>
<dbReference type="PIRSF" id="PIRSF003033">
    <property type="entry name" value="Ku70"/>
    <property type="match status" value="1"/>
</dbReference>
<dbReference type="Gene3D" id="2.40.290.10">
    <property type="match status" value="1"/>
</dbReference>
<dbReference type="Gene3D" id="3.40.50.410">
    <property type="entry name" value="von Willebrand factor, type A domain"/>
    <property type="match status" value="1"/>
</dbReference>
<dbReference type="SUPFAM" id="SSF68906">
    <property type="entry name" value="SAP domain"/>
    <property type="match status" value="1"/>
</dbReference>
<keyword evidence="15" id="KW-1185">Reference proteome</keyword>
<evidence type="ECO:0000256" key="11">
    <source>
        <dbReference type="ARBA" id="ARBA00023242"/>
    </source>
</evidence>
<dbReference type="PANTHER" id="PTHR12604">
    <property type="entry name" value="KU AUTOANTIGEN DNA HELICASE"/>
    <property type="match status" value="1"/>
</dbReference>
<feature type="compositionally biased region" description="Acidic residues" evidence="12">
    <location>
        <begin position="12"/>
        <end position="21"/>
    </location>
</feature>
<dbReference type="PROSITE" id="PS50800">
    <property type="entry name" value="SAP"/>
    <property type="match status" value="1"/>
</dbReference>
<evidence type="ECO:0000259" key="13">
    <source>
        <dbReference type="PROSITE" id="PS50800"/>
    </source>
</evidence>
<feature type="region of interest" description="Disordered" evidence="12">
    <location>
        <begin position="1"/>
        <end position="25"/>
    </location>
</feature>
<dbReference type="InterPro" id="IPR006165">
    <property type="entry name" value="Ku70"/>
</dbReference>
<dbReference type="PANTHER" id="PTHR12604:SF2">
    <property type="entry name" value="X-RAY REPAIR CROSS-COMPLEMENTING PROTEIN 6"/>
    <property type="match status" value="1"/>
</dbReference>
<evidence type="ECO:0000313" key="14">
    <source>
        <dbReference type="EMBL" id="PSC67317.1"/>
    </source>
</evidence>
<dbReference type="InterPro" id="IPR005160">
    <property type="entry name" value="Ku_C"/>
</dbReference>
<dbReference type="SUPFAM" id="SSF53300">
    <property type="entry name" value="vWA-like"/>
    <property type="match status" value="1"/>
</dbReference>
<dbReference type="GO" id="GO:0005524">
    <property type="term" value="F:ATP binding"/>
    <property type="evidence" value="ECO:0007669"/>
    <property type="project" value="UniProtKB-KW"/>
</dbReference>
<keyword evidence="9" id="KW-0233">DNA recombination</keyword>
<sequence length="630" mass="69360">MADRWDESVYGQDEEAEEEEFEPSREQLVFLIDAGPGMLEPCDLRRRRPQTMAADATDEGQAGEDEADDEFAGLTWLGAAVHAAEAMLRRKVINCTKDQAAVVLYNTRECDAATEDSCQYPHSCRLLGMGPPSADGIATLEGFNVDTFEKRYGSSDGSDGKAAVALKSALWQAVDMTEARKAGKTRVLRRLMVFTRDAEPMRRYSRGVDPSPEWKRIEGHLATLRQASAVLELYPMLGPNDDKFDLTPFWRPLLLQLRGASSADVDEAVGEQEQLGYVGDLMRFVRTKAHQRRAVASLVWQLAPPGGGGGGLEGGLGVGVRLYNMLQEQKKPAKKWVHGLNNAQVEPQTAMFDISTGAQVGAGELRQFYPHGKDMSGSRLIYFNREELQRMRGTGQPGMVLLGFKPLSALKEYHQLRSCQFLYPELLDGYGGQMVPPGFNLITLPFSDDLRQPERNQEFTGAHRAAPGDEGVAAAEELVAAMQMPDFFPGELRNPVLQRYYEVLEAKALYEEPPPVEEAQDDTQPWWSEGEALPGGEESGDSRTYSDIISKFKEATRLGDDEAAKAPKRKAVAPALADTLAALDVEGRAARGELPTLRVDDLKAWLRSQGKPISGNKAELVARINNALGL</sequence>
<comment type="caution">
    <text evidence="14">The sequence shown here is derived from an EMBL/GenBank/DDBJ whole genome shotgun (WGS) entry which is preliminary data.</text>
</comment>
<keyword evidence="11" id="KW-0539">Nucleus</keyword>
<dbReference type="STRING" id="554055.A0A2P6UZP0"/>
<dbReference type="Pfam" id="PF03731">
    <property type="entry name" value="Ku_N"/>
    <property type="match status" value="1"/>
</dbReference>
<keyword evidence="4" id="KW-0227">DNA damage</keyword>
<dbReference type="Gene3D" id="4.10.970.10">
    <property type="entry name" value="Ku70, bridge and pillars"/>
    <property type="match status" value="1"/>
</dbReference>
<dbReference type="InterPro" id="IPR003034">
    <property type="entry name" value="SAP_dom"/>
</dbReference>
<dbReference type="GO" id="GO:0043564">
    <property type="term" value="C:Ku70:Ku80 complex"/>
    <property type="evidence" value="ECO:0007669"/>
    <property type="project" value="InterPro"/>
</dbReference>
<dbReference type="AlphaFoldDB" id="A0A2P6UZP0"/>
<dbReference type="Proteomes" id="UP000239649">
    <property type="component" value="Unassembled WGS sequence"/>
</dbReference>
<evidence type="ECO:0000256" key="10">
    <source>
        <dbReference type="ARBA" id="ARBA00023204"/>
    </source>
</evidence>
<evidence type="ECO:0000256" key="2">
    <source>
        <dbReference type="ARBA" id="ARBA00005240"/>
    </source>
</evidence>
<dbReference type="SMART" id="SM00513">
    <property type="entry name" value="SAP"/>
    <property type="match status" value="1"/>
</dbReference>
<dbReference type="GO" id="GO:0006310">
    <property type="term" value="P:DNA recombination"/>
    <property type="evidence" value="ECO:0007669"/>
    <property type="project" value="UniProtKB-KW"/>
</dbReference>
<reference evidence="14 15" key="1">
    <citation type="journal article" date="2018" name="Plant J.">
        <title>Genome sequences of Chlorella sorokiniana UTEX 1602 and Micractinium conductrix SAG 241.80: implications to maltose excretion by a green alga.</title>
        <authorList>
            <person name="Arriola M.B."/>
            <person name="Velmurugan N."/>
            <person name="Zhang Y."/>
            <person name="Plunkett M.H."/>
            <person name="Hondzo H."/>
            <person name="Barney B.M."/>
        </authorList>
    </citation>
    <scope>NUCLEOTIDE SEQUENCE [LARGE SCALE GENOMIC DNA]</scope>
    <source>
        <strain evidence="14 15">SAG 241.80</strain>
    </source>
</reference>
<dbReference type="GO" id="GO:0003690">
    <property type="term" value="F:double-stranded DNA binding"/>
    <property type="evidence" value="ECO:0007669"/>
    <property type="project" value="TreeGrafter"/>
</dbReference>
<keyword evidence="5" id="KW-0378">Hydrolase</keyword>
<evidence type="ECO:0000256" key="12">
    <source>
        <dbReference type="SAM" id="MobiDB-lite"/>
    </source>
</evidence>
<dbReference type="GO" id="GO:0006303">
    <property type="term" value="P:double-strand break repair via nonhomologous end joining"/>
    <property type="evidence" value="ECO:0007669"/>
    <property type="project" value="InterPro"/>
</dbReference>
<evidence type="ECO:0000256" key="8">
    <source>
        <dbReference type="ARBA" id="ARBA00023125"/>
    </source>
</evidence>
<evidence type="ECO:0000256" key="5">
    <source>
        <dbReference type="ARBA" id="ARBA00022801"/>
    </source>
</evidence>
<evidence type="ECO:0000256" key="7">
    <source>
        <dbReference type="ARBA" id="ARBA00022840"/>
    </source>
</evidence>
<dbReference type="SUPFAM" id="SSF100939">
    <property type="entry name" value="SPOC domain-like"/>
    <property type="match status" value="1"/>
</dbReference>
<dbReference type="OrthoDB" id="3249161at2759"/>
<evidence type="ECO:0000256" key="1">
    <source>
        <dbReference type="ARBA" id="ARBA00004123"/>
    </source>
</evidence>
<dbReference type="Pfam" id="PF02735">
    <property type="entry name" value="Ku"/>
    <property type="match status" value="1"/>
</dbReference>
<dbReference type="Gene3D" id="1.10.720.30">
    <property type="entry name" value="SAP domain"/>
    <property type="match status" value="1"/>
</dbReference>
<accession>A0A2P6UZP0</accession>
<evidence type="ECO:0000256" key="3">
    <source>
        <dbReference type="ARBA" id="ARBA00022741"/>
    </source>
</evidence>
<dbReference type="GO" id="GO:0042162">
    <property type="term" value="F:telomeric DNA binding"/>
    <property type="evidence" value="ECO:0007669"/>
    <property type="project" value="InterPro"/>
</dbReference>
<keyword evidence="6 14" id="KW-0347">Helicase</keyword>
<dbReference type="GO" id="GO:0000723">
    <property type="term" value="P:telomere maintenance"/>
    <property type="evidence" value="ECO:0007669"/>
    <property type="project" value="InterPro"/>
</dbReference>
<dbReference type="InterPro" id="IPR016194">
    <property type="entry name" value="SPOC-like_C_dom_sf"/>
</dbReference>
<dbReference type="GO" id="GO:0003684">
    <property type="term" value="F:damaged DNA binding"/>
    <property type="evidence" value="ECO:0007669"/>
    <property type="project" value="InterPro"/>
</dbReference>